<dbReference type="KEGG" id="slom:PXH66_18235"/>
<protein>
    <submittedName>
        <fullName evidence="1">Uncharacterized protein</fullName>
    </submittedName>
</protein>
<sequence length="182" mass="19950">MPYESLDRDRLTQALQRLGQLAVGEGIELELSIYGGAVFTLVYGSRDSTKDVDALIRPVEVGHRLARQVAREQELPDDWINGDVALFLAKREAKRPLSGVSFGPGLIVTVPTAAYLLALKLRACRPALPGYPGDEPDIQFLIGKMKPASLTEVESIFARFFPQDVLTDTAVEIVEAALREVT</sequence>
<evidence type="ECO:0000313" key="2">
    <source>
        <dbReference type="Proteomes" id="UP001218638"/>
    </source>
</evidence>
<reference evidence="1" key="1">
    <citation type="submission" date="2023-03" db="EMBL/GenBank/DDBJ databases">
        <title>Lomoglobus Profundus gen. nov., sp. nov., a novel member of the phylum Verrucomicrobia, isolated from deep-marine sediment of South China Sea.</title>
        <authorList>
            <person name="Ahmad T."/>
            <person name="Ishaq S.E."/>
            <person name="Wang F."/>
        </authorList>
    </citation>
    <scope>NUCLEOTIDE SEQUENCE</scope>
    <source>
        <strain evidence="1">LMO-M01</strain>
    </source>
</reference>
<dbReference type="AlphaFoldDB" id="A0AAF0CND0"/>
<dbReference type="RefSeq" id="WP_330931055.1">
    <property type="nucleotide sequence ID" value="NZ_CP119075.1"/>
</dbReference>
<gene>
    <name evidence="1" type="ORF">PXH66_18235</name>
</gene>
<dbReference type="EMBL" id="CP119075">
    <property type="protein sequence ID" value="WED64280.1"/>
    <property type="molecule type" value="Genomic_DNA"/>
</dbReference>
<organism evidence="1 2">
    <name type="scientific">Synoicihabitans lomoniglobus</name>
    <dbReference type="NCBI Taxonomy" id="2909285"/>
    <lineage>
        <taxon>Bacteria</taxon>
        <taxon>Pseudomonadati</taxon>
        <taxon>Verrucomicrobiota</taxon>
        <taxon>Opitutia</taxon>
        <taxon>Opitutales</taxon>
        <taxon>Opitutaceae</taxon>
        <taxon>Synoicihabitans</taxon>
    </lineage>
</organism>
<dbReference type="Proteomes" id="UP001218638">
    <property type="component" value="Chromosome"/>
</dbReference>
<keyword evidence="2" id="KW-1185">Reference proteome</keyword>
<proteinExistence type="predicted"/>
<name>A0AAF0CND0_9BACT</name>
<evidence type="ECO:0000313" key="1">
    <source>
        <dbReference type="EMBL" id="WED64280.1"/>
    </source>
</evidence>
<accession>A0AAF0CND0</accession>